<dbReference type="EMBL" id="SDMR01000013">
    <property type="protein sequence ID" value="TBT94423.1"/>
    <property type="molecule type" value="Genomic_DNA"/>
</dbReference>
<name>A0A4Q9KJ38_PROTD</name>
<evidence type="ECO:0000259" key="2">
    <source>
        <dbReference type="Pfam" id="PF01243"/>
    </source>
</evidence>
<dbReference type="OrthoDB" id="162914at2"/>
<dbReference type="GO" id="GO:0016627">
    <property type="term" value="F:oxidoreductase activity, acting on the CH-CH group of donors"/>
    <property type="evidence" value="ECO:0007669"/>
    <property type="project" value="TreeGrafter"/>
</dbReference>
<dbReference type="Proteomes" id="UP000291933">
    <property type="component" value="Unassembled WGS sequence"/>
</dbReference>
<dbReference type="RefSeq" id="WP_131172503.1">
    <property type="nucleotide sequence ID" value="NZ_FXTL01000013.1"/>
</dbReference>
<protein>
    <submittedName>
        <fullName evidence="3">Pyridoxamine 5'-phosphate oxidase family protein</fullName>
    </submittedName>
</protein>
<evidence type="ECO:0000256" key="1">
    <source>
        <dbReference type="ARBA" id="ARBA00023002"/>
    </source>
</evidence>
<dbReference type="AlphaFoldDB" id="A0A4Q9KJ38"/>
<proteinExistence type="predicted"/>
<dbReference type="GO" id="GO:0005829">
    <property type="term" value="C:cytosol"/>
    <property type="evidence" value="ECO:0007669"/>
    <property type="project" value="TreeGrafter"/>
</dbReference>
<feature type="domain" description="Pyridoxamine 5'-phosphate oxidase N-terminal" evidence="2">
    <location>
        <begin position="8"/>
        <end position="125"/>
    </location>
</feature>
<comment type="caution">
    <text evidence="3">The sequence shown here is derived from an EMBL/GenBank/DDBJ whole genome shotgun (WGS) entry which is preliminary data.</text>
</comment>
<organism evidence="3 4">
    <name type="scientific">Propioniciclava tarda</name>
    <dbReference type="NCBI Taxonomy" id="433330"/>
    <lineage>
        <taxon>Bacteria</taxon>
        <taxon>Bacillati</taxon>
        <taxon>Actinomycetota</taxon>
        <taxon>Actinomycetes</taxon>
        <taxon>Propionibacteriales</taxon>
        <taxon>Propionibacteriaceae</taxon>
        <taxon>Propioniciclava</taxon>
    </lineage>
</organism>
<accession>A0A4Q9KJ38</accession>
<dbReference type="SUPFAM" id="SSF50475">
    <property type="entry name" value="FMN-binding split barrel"/>
    <property type="match status" value="1"/>
</dbReference>
<evidence type="ECO:0000313" key="4">
    <source>
        <dbReference type="Proteomes" id="UP000291933"/>
    </source>
</evidence>
<dbReference type="Gene3D" id="2.30.110.10">
    <property type="entry name" value="Electron Transport, Fmn-binding Protein, Chain A"/>
    <property type="match status" value="1"/>
</dbReference>
<reference evidence="3 4" key="1">
    <citation type="submission" date="2019-01" db="EMBL/GenBank/DDBJ databases">
        <title>Lactibacter flavus gen. nov., sp. nov., a novel bacterium of the family Propionibacteriaceae isolated from raw milk and dairy products.</title>
        <authorList>
            <person name="Huptas C."/>
            <person name="Wenning M."/>
            <person name="Breitenwieser F."/>
            <person name="Doll E."/>
            <person name="Von Neubeck M."/>
            <person name="Busse H.-J."/>
            <person name="Scherer S."/>
        </authorList>
    </citation>
    <scope>NUCLEOTIDE SEQUENCE [LARGE SCALE GENOMIC DNA]</scope>
    <source>
        <strain evidence="3 4">DSM 22130</strain>
    </source>
</reference>
<dbReference type="GO" id="GO:0070967">
    <property type="term" value="F:coenzyme F420 binding"/>
    <property type="evidence" value="ECO:0007669"/>
    <property type="project" value="TreeGrafter"/>
</dbReference>
<dbReference type="Pfam" id="PF01243">
    <property type="entry name" value="PNPOx_N"/>
    <property type="match status" value="1"/>
</dbReference>
<dbReference type="InterPro" id="IPR052019">
    <property type="entry name" value="F420H2_bilvrd_red/Heme_oxyg"/>
</dbReference>
<sequence length="142" mass="15796">MSNVSLTREEFVDFVRTAQLGVVSTVDRDNRPEAAIMEIAALGDGELLFVAKTEARKVANLFHNPRAAIVVGWSPVSLQIEGEAELLMGIEREALGALYAEQFPERPALTEAFALYRVRPDWLRYCEARPGLPPIISEGLWL</sequence>
<keyword evidence="1" id="KW-0560">Oxidoreductase</keyword>
<dbReference type="PANTHER" id="PTHR35176">
    <property type="entry name" value="HEME OXYGENASE HI_0854-RELATED"/>
    <property type="match status" value="1"/>
</dbReference>
<dbReference type="PANTHER" id="PTHR35176:SF6">
    <property type="entry name" value="HEME OXYGENASE HI_0854-RELATED"/>
    <property type="match status" value="1"/>
</dbReference>
<evidence type="ECO:0000313" key="3">
    <source>
        <dbReference type="EMBL" id="TBT94423.1"/>
    </source>
</evidence>
<gene>
    <name evidence="3" type="ORF">ET996_10415</name>
</gene>
<dbReference type="InterPro" id="IPR011576">
    <property type="entry name" value="Pyridox_Oxase_N"/>
</dbReference>
<dbReference type="InterPro" id="IPR012349">
    <property type="entry name" value="Split_barrel_FMN-bd"/>
</dbReference>
<keyword evidence="4" id="KW-1185">Reference proteome</keyword>